<keyword evidence="5" id="KW-1185">Reference proteome</keyword>
<comment type="similarity">
    <text evidence="1">Belongs to the LEA type SMP family.</text>
</comment>
<accession>A0A822YNN1</accession>
<dbReference type="Proteomes" id="UP000607653">
    <property type="component" value="Unassembled WGS sequence"/>
</dbReference>
<evidence type="ECO:0000256" key="2">
    <source>
        <dbReference type="ARBA" id="ARBA00022737"/>
    </source>
</evidence>
<comment type="caution">
    <text evidence="4">The sequence shown here is derived from an EMBL/GenBank/DDBJ whole genome shotgun (WGS) entry which is preliminary data.</text>
</comment>
<dbReference type="AlphaFoldDB" id="A0A822YNN1"/>
<proteinExistence type="inferred from homology"/>
<evidence type="ECO:0000313" key="5">
    <source>
        <dbReference type="Proteomes" id="UP000607653"/>
    </source>
</evidence>
<dbReference type="InterPro" id="IPR007011">
    <property type="entry name" value="LEA_SMP_dom"/>
</dbReference>
<evidence type="ECO:0000313" key="4">
    <source>
        <dbReference type="EMBL" id="DAD30898.1"/>
    </source>
</evidence>
<keyword evidence="2" id="KW-0677">Repeat</keyword>
<dbReference type="PANTHER" id="PTHR31174">
    <property type="entry name" value="SEED MATURATION FAMILY PROTEIN"/>
    <property type="match status" value="1"/>
</dbReference>
<protein>
    <recommendedName>
        <fullName evidence="3">SMP domain-containing protein</fullName>
    </recommendedName>
</protein>
<gene>
    <name evidence="4" type="ORF">HUJ06_009749</name>
</gene>
<feature type="domain" description="SMP" evidence="3">
    <location>
        <begin position="55"/>
        <end position="113"/>
    </location>
</feature>
<reference evidence="4 5" key="1">
    <citation type="journal article" date="2020" name="Mol. Biol. Evol.">
        <title>Distinct Expression and Methylation Patterns for Genes with Different Fates following a Single Whole-Genome Duplication in Flowering Plants.</title>
        <authorList>
            <person name="Shi T."/>
            <person name="Rahmani R.S."/>
            <person name="Gugger P.F."/>
            <person name="Wang M."/>
            <person name="Li H."/>
            <person name="Zhang Y."/>
            <person name="Li Z."/>
            <person name="Wang Q."/>
            <person name="Van de Peer Y."/>
            <person name="Marchal K."/>
            <person name="Chen J."/>
        </authorList>
    </citation>
    <scope>NUCLEOTIDE SEQUENCE [LARGE SCALE GENOMIC DNA]</scope>
    <source>
        <tissue evidence="4">Leaf</tissue>
    </source>
</reference>
<dbReference type="Pfam" id="PF04927">
    <property type="entry name" value="SMP"/>
    <property type="match status" value="2"/>
</dbReference>
<organism evidence="4 5">
    <name type="scientific">Nelumbo nucifera</name>
    <name type="common">Sacred lotus</name>
    <dbReference type="NCBI Taxonomy" id="4432"/>
    <lineage>
        <taxon>Eukaryota</taxon>
        <taxon>Viridiplantae</taxon>
        <taxon>Streptophyta</taxon>
        <taxon>Embryophyta</taxon>
        <taxon>Tracheophyta</taxon>
        <taxon>Spermatophyta</taxon>
        <taxon>Magnoliopsida</taxon>
        <taxon>Proteales</taxon>
        <taxon>Nelumbonaceae</taxon>
        <taxon>Nelumbo</taxon>
    </lineage>
</organism>
<name>A0A822YNN1_NELNU</name>
<evidence type="ECO:0000259" key="3">
    <source>
        <dbReference type="Pfam" id="PF04927"/>
    </source>
</evidence>
<sequence>MVAGDKPVNQSDAAAVQAVEVRATGLNVNITGGVGAEAQFAVNVNEQAMRDEDKVTLGDVITDATAKLVRNKPATRRDAERVVGAELRNNSNVSTHPRGVAAAVTEAARLNQNI</sequence>
<dbReference type="InterPro" id="IPR042971">
    <property type="entry name" value="LEA_SMP"/>
</dbReference>
<feature type="domain" description="SMP" evidence="3">
    <location>
        <begin position="3"/>
        <end position="47"/>
    </location>
</feature>
<evidence type="ECO:0000256" key="1">
    <source>
        <dbReference type="ARBA" id="ARBA00010733"/>
    </source>
</evidence>
<dbReference type="PANTHER" id="PTHR31174:SF7">
    <property type="entry name" value="LATE EMBRYOGENESIS ABUNDANT PROTEIN 31-RELATED"/>
    <property type="match status" value="1"/>
</dbReference>
<dbReference type="EMBL" id="DUZY01000003">
    <property type="protein sequence ID" value="DAD30898.1"/>
    <property type="molecule type" value="Genomic_DNA"/>
</dbReference>